<keyword evidence="6" id="KW-0406">Ion transport</keyword>
<evidence type="ECO:0000256" key="7">
    <source>
        <dbReference type="ARBA" id="ARBA00023136"/>
    </source>
</evidence>
<accession>A0A8E1W2L5</accession>
<dbReference type="InterPro" id="IPR027469">
    <property type="entry name" value="Cation_efflux_TMD_sf"/>
</dbReference>
<keyword evidence="3" id="KW-0813">Transport</keyword>
<dbReference type="PANTHER" id="PTHR11562">
    <property type="entry name" value="CATION EFFLUX PROTEIN/ ZINC TRANSPORTER"/>
    <property type="match status" value="1"/>
</dbReference>
<dbReference type="GO" id="GO:0005385">
    <property type="term" value="F:zinc ion transmembrane transporter activity"/>
    <property type="evidence" value="ECO:0007669"/>
    <property type="project" value="TreeGrafter"/>
</dbReference>
<evidence type="ECO:0000259" key="9">
    <source>
        <dbReference type="Pfam" id="PF01545"/>
    </source>
</evidence>
<feature type="transmembrane region" description="Helical" evidence="8">
    <location>
        <begin position="218"/>
        <end position="237"/>
    </location>
</feature>
<evidence type="ECO:0000256" key="5">
    <source>
        <dbReference type="ARBA" id="ARBA00022989"/>
    </source>
</evidence>
<evidence type="ECO:0000256" key="4">
    <source>
        <dbReference type="ARBA" id="ARBA00022692"/>
    </source>
</evidence>
<comment type="similarity">
    <text evidence="2">Belongs to the cation diffusion facilitator (CDF) transporter (TC 2.A.4) family. SLC30A subfamily.</text>
</comment>
<dbReference type="CDD" id="cd12797">
    <property type="entry name" value="M23_peptidase"/>
    <property type="match status" value="1"/>
</dbReference>
<keyword evidence="5 8" id="KW-1133">Transmembrane helix</keyword>
<keyword evidence="4 8" id="KW-0812">Transmembrane</keyword>
<dbReference type="Gene3D" id="2.70.70.10">
    <property type="entry name" value="Glucose Permease (Domain IIA)"/>
    <property type="match status" value="1"/>
</dbReference>
<dbReference type="InterPro" id="IPR027470">
    <property type="entry name" value="Cation_efflux_CTD"/>
</dbReference>
<dbReference type="GO" id="GO:0005886">
    <property type="term" value="C:plasma membrane"/>
    <property type="evidence" value="ECO:0007669"/>
    <property type="project" value="TreeGrafter"/>
</dbReference>
<keyword evidence="7 8" id="KW-0472">Membrane</keyword>
<dbReference type="InterPro" id="IPR016047">
    <property type="entry name" value="M23ase_b-sheet_dom"/>
</dbReference>
<dbReference type="InterPro" id="IPR011055">
    <property type="entry name" value="Dup_hybrid_motif"/>
</dbReference>
<comment type="caution">
    <text evidence="12">The sequence shown here is derived from an EMBL/GenBank/DDBJ whole genome shotgun (WGS) entry which is preliminary data.</text>
</comment>
<dbReference type="InterPro" id="IPR002524">
    <property type="entry name" value="Cation_efflux"/>
</dbReference>
<evidence type="ECO:0000256" key="8">
    <source>
        <dbReference type="SAM" id="Phobius"/>
    </source>
</evidence>
<dbReference type="Pfam" id="PF16916">
    <property type="entry name" value="ZT_dimer"/>
    <property type="match status" value="1"/>
</dbReference>
<gene>
    <name evidence="12" type="ORF">H5411_25925</name>
</gene>
<dbReference type="Pfam" id="PF01551">
    <property type="entry name" value="Peptidase_M23"/>
    <property type="match status" value="1"/>
</dbReference>
<dbReference type="InterPro" id="IPR050681">
    <property type="entry name" value="CDF/SLC30A"/>
</dbReference>
<dbReference type="SUPFAM" id="SSF160240">
    <property type="entry name" value="Cation efflux protein cytoplasmic domain-like"/>
    <property type="match status" value="1"/>
</dbReference>
<evidence type="ECO:0000256" key="3">
    <source>
        <dbReference type="ARBA" id="ARBA00022448"/>
    </source>
</evidence>
<dbReference type="SUPFAM" id="SSF51261">
    <property type="entry name" value="Duplicated hybrid motif"/>
    <property type="match status" value="1"/>
</dbReference>
<dbReference type="Pfam" id="PF01545">
    <property type="entry name" value="Cation_efflux"/>
    <property type="match status" value="1"/>
</dbReference>
<reference evidence="12 13" key="1">
    <citation type="submission" date="2020-08" db="EMBL/GenBank/DDBJ databases">
        <title>Amycolatopsis echigonensis JCM 21831.</title>
        <authorList>
            <person name="Tedsree N."/>
            <person name="Kuncharoen N."/>
            <person name="Likhitwitayawuid K."/>
            <person name="Tanasupawat S."/>
        </authorList>
    </citation>
    <scope>NUCLEOTIDE SEQUENCE [LARGE SCALE GENOMIC DNA]</scope>
    <source>
        <strain evidence="12 13">JCM 21831</strain>
    </source>
</reference>
<dbReference type="Proteomes" id="UP000550260">
    <property type="component" value="Unassembled WGS sequence"/>
</dbReference>
<comment type="subcellular location">
    <subcellularLocation>
        <location evidence="1">Membrane</location>
        <topology evidence="1">Multi-pass membrane protein</topology>
    </subcellularLocation>
</comment>
<feature type="transmembrane region" description="Helical" evidence="8">
    <location>
        <begin position="316"/>
        <end position="334"/>
    </location>
</feature>
<feature type="transmembrane region" description="Helical" evidence="8">
    <location>
        <begin position="154"/>
        <end position="178"/>
    </location>
</feature>
<evidence type="ECO:0000256" key="1">
    <source>
        <dbReference type="ARBA" id="ARBA00004141"/>
    </source>
</evidence>
<dbReference type="AlphaFoldDB" id="A0A8E1W2L5"/>
<dbReference type="InterPro" id="IPR036837">
    <property type="entry name" value="Cation_efflux_CTD_sf"/>
</dbReference>
<feature type="transmembrane region" description="Helical" evidence="8">
    <location>
        <begin position="249"/>
        <end position="272"/>
    </location>
</feature>
<dbReference type="Gene3D" id="1.20.1510.10">
    <property type="entry name" value="Cation efflux protein transmembrane domain"/>
    <property type="match status" value="1"/>
</dbReference>
<evidence type="ECO:0000313" key="13">
    <source>
        <dbReference type="Proteomes" id="UP000550260"/>
    </source>
</evidence>
<evidence type="ECO:0000256" key="6">
    <source>
        <dbReference type="ARBA" id="ARBA00023065"/>
    </source>
</evidence>
<dbReference type="SUPFAM" id="SSF161111">
    <property type="entry name" value="Cation efflux protein transmembrane domain-like"/>
    <property type="match status" value="1"/>
</dbReference>
<name>A0A8E1W2L5_9PSEU</name>
<feature type="domain" description="M23ase beta-sheet core" evidence="10">
    <location>
        <begin position="14"/>
        <end position="89"/>
    </location>
</feature>
<sequence>MGARTRRSNCWSEKAPLSGTVIEAGPASGFGLWVRVRHEDGTVSVYGHLKPLFGLRRRARGSRAGHRRVGNRGQSTGPHLHFEVWSAGERKTDPLRRLSDREGDLGWTCGRGVRDNACTFRYMSGRCGVSEHNTGHGHGHGVAAGADRGWLVRALVLIVGFMAVELVVGLLAGSLALITDAGHMLTDAASIVLALVAIRLAARPAKGGFTYGLKRAEILSAQANGITLLLLTAWFLYESVTRLIAPPEVQGALVLFTALAGIVVNVAASWCISRANRSSLNVEGAFQHILNDLYAFIATAVAGAVVWATGFARADAIAALVVAALMAKAGWGLVRESGRIFLEAAPAGIDPETVGDQVACVPDVVQVHDLHIWQITSGEPALSAHVLVRPAADCHAVRAGIEEIMRSRHRLDHTTLQVDHVDEDRAEHCERSHGPTYRFTGRR</sequence>
<protein>
    <submittedName>
        <fullName evidence="12">Cation diffusion facilitator family transporter</fullName>
    </submittedName>
</protein>
<evidence type="ECO:0000259" key="10">
    <source>
        <dbReference type="Pfam" id="PF01551"/>
    </source>
</evidence>
<organism evidence="12 13">
    <name type="scientific">Amycolatopsis echigonensis</name>
    <dbReference type="NCBI Taxonomy" id="2576905"/>
    <lineage>
        <taxon>Bacteria</taxon>
        <taxon>Bacillati</taxon>
        <taxon>Actinomycetota</taxon>
        <taxon>Actinomycetes</taxon>
        <taxon>Pseudonocardiales</taxon>
        <taxon>Pseudonocardiaceae</taxon>
        <taxon>Amycolatopsis</taxon>
    </lineage>
</organism>
<evidence type="ECO:0000259" key="11">
    <source>
        <dbReference type="Pfam" id="PF16916"/>
    </source>
</evidence>
<evidence type="ECO:0000256" key="2">
    <source>
        <dbReference type="ARBA" id="ARBA00008873"/>
    </source>
</evidence>
<feature type="domain" description="Cation efflux protein transmembrane" evidence="9">
    <location>
        <begin position="152"/>
        <end position="341"/>
    </location>
</feature>
<feature type="domain" description="Cation efflux protein cytoplasmic" evidence="11">
    <location>
        <begin position="352"/>
        <end position="420"/>
    </location>
</feature>
<dbReference type="NCBIfam" id="TIGR01297">
    <property type="entry name" value="CDF"/>
    <property type="match status" value="1"/>
</dbReference>
<evidence type="ECO:0000313" key="12">
    <source>
        <dbReference type="EMBL" id="MBB2502564.1"/>
    </source>
</evidence>
<feature type="transmembrane region" description="Helical" evidence="8">
    <location>
        <begin position="184"/>
        <end position="202"/>
    </location>
</feature>
<proteinExistence type="inferred from homology"/>
<dbReference type="EMBL" id="JACJHR010000040">
    <property type="protein sequence ID" value="MBB2502564.1"/>
    <property type="molecule type" value="Genomic_DNA"/>
</dbReference>
<feature type="transmembrane region" description="Helical" evidence="8">
    <location>
        <begin position="293"/>
        <end position="310"/>
    </location>
</feature>
<dbReference type="PANTHER" id="PTHR11562:SF17">
    <property type="entry name" value="RE54080P-RELATED"/>
    <property type="match status" value="1"/>
</dbReference>
<dbReference type="InterPro" id="IPR058533">
    <property type="entry name" value="Cation_efflux_TM"/>
</dbReference>